<gene>
    <name evidence="9" type="primary">holB</name>
    <name evidence="9" type="ORF">NSA23_08945</name>
</gene>
<keyword evidence="5" id="KW-0235">DNA replication</keyword>
<comment type="catalytic activity">
    <reaction evidence="7">
        <text>DNA(n) + a 2'-deoxyribonucleoside 5'-triphosphate = DNA(n+1) + diphosphate</text>
        <dbReference type="Rhea" id="RHEA:22508"/>
        <dbReference type="Rhea" id="RHEA-COMP:17339"/>
        <dbReference type="Rhea" id="RHEA-COMP:17340"/>
        <dbReference type="ChEBI" id="CHEBI:33019"/>
        <dbReference type="ChEBI" id="CHEBI:61560"/>
        <dbReference type="ChEBI" id="CHEBI:173112"/>
        <dbReference type="EC" id="2.7.7.7"/>
    </reaction>
</comment>
<dbReference type="GO" id="GO:0006261">
    <property type="term" value="P:DNA-templated DNA replication"/>
    <property type="evidence" value="ECO:0007669"/>
    <property type="project" value="TreeGrafter"/>
</dbReference>
<evidence type="ECO:0000256" key="6">
    <source>
        <dbReference type="ARBA" id="ARBA00022932"/>
    </source>
</evidence>
<dbReference type="AlphaFoldDB" id="A0A9X2MJJ9"/>
<dbReference type="Pfam" id="PF09115">
    <property type="entry name" value="DNApol3-delta_C"/>
    <property type="match status" value="1"/>
</dbReference>
<dbReference type="PANTHER" id="PTHR11669:SF8">
    <property type="entry name" value="DNA POLYMERASE III SUBUNIT DELTA"/>
    <property type="match status" value="1"/>
</dbReference>
<dbReference type="Pfam" id="PF13177">
    <property type="entry name" value="DNA_pol3_delta2"/>
    <property type="match status" value="1"/>
</dbReference>
<evidence type="ECO:0000256" key="5">
    <source>
        <dbReference type="ARBA" id="ARBA00022705"/>
    </source>
</evidence>
<dbReference type="GO" id="GO:0008408">
    <property type="term" value="F:3'-5' exonuclease activity"/>
    <property type="evidence" value="ECO:0007669"/>
    <property type="project" value="InterPro"/>
</dbReference>
<dbReference type="Gene3D" id="3.40.50.300">
    <property type="entry name" value="P-loop containing nucleotide triphosphate hydrolases"/>
    <property type="match status" value="1"/>
</dbReference>
<reference evidence="9" key="1">
    <citation type="submission" date="2022-07" db="EMBL/GenBank/DDBJ databases">
        <title>Enhanced cultured diversity of the mouse gut microbiota enables custom-made synthetic communities.</title>
        <authorList>
            <person name="Afrizal A."/>
        </authorList>
    </citation>
    <scope>NUCLEOTIDE SEQUENCE</scope>
    <source>
        <strain evidence="9">DSM 29482</strain>
    </source>
</reference>
<dbReference type="PANTHER" id="PTHR11669">
    <property type="entry name" value="REPLICATION FACTOR C / DNA POLYMERASE III GAMMA-TAU SUBUNIT"/>
    <property type="match status" value="1"/>
</dbReference>
<evidence type="ECO:0000256" key="7">
    <source>
        <dbReference type="ARBA" id="ARBA00049244"/>
    </source>
</evidence>
<evidence type="ECO:0000256" key="1">
    <source>
        <dbReference type="ARBA" id="ARBA00012417"/>
    </source>
</evidence>
<protein>
    <recommendedName>
        <fullName evidence="2">DNA polymerase III subunit delta'</fullName>
        <ecNumber evidence="1">2.7.7.7</ecNumber>
    </recommendedName>
</protein>
<evidence type="ECO:0000256" key="2">
    <source>
        <dbReference type="ARBA" id="ARBA00014363"/>
    </source>
</evidence>
<evidence type="ECO:0000259" key="8">
    <source>
        <dbReference type="Pfam" id="PF09115"/>
    </source>
</evidence>
<keyword evidence="10" id="KW-1185">Reference proteome</keyword>
<dbReference type="GO" id="GO:0003887">
    <property type="term" value="F:DNA-directed DNA polymerase activity"/>
    <property type="evidence" value="ECO:0007669"/>
    <property type="project" value="UniProtKB-KW"/>
</dbReference>
<dbReference type="NCBIfam" id="TIGR00678">
    <property type="entry name" value="holB"/>
    <property type="match status" value="1"/>
</dbReference>
<comment type="caution">
    <text evidence="9">The sequence shown here is derived from an EMBL/GenBank/DDBJ whole genome shotgun (WGS) entry which is preliminary data.</text>
</comment>
<dbReference type="InterPro" id="IPR027417">
    <property type="entry name" value="P-loop_NTPase"/>
</dbReference>
<dbReference type="EMBL" id="JANJZL010000005">
    <property type="protein sequence ID" value="MCR2044245.1"/>
    <property type="molecule type" value="Genomic_DNA"/>
</dbReference>
<evidence type="ECO:0000313" key="9">
    <source>
        <dbReference type="EMBL" id="MCR2044245.1"/>
    </source>
</evidence>
<feature type="domain" description="DNA polymerase III delta subunit C-terminal" evidence="8">
    <location>
        <begin position="208"/>
        <end position="323"/>
    </location>
</feature>
<dbReference type="GO" id="GO:0009360">
    <property type="term" value="C:DNA polymerase III complex"/>
    <property type="evidence" value="ECO:0007669"/>
    <property type="project" value="InterPro"/>
</dbReference>
<dbReference type="InterPro" id="IPR050238">
    <property type="entry name" value="DNA_Rep/Repair_Clamp_Loader"/>
</dbReference>
<dbReference type="InterPro" id="IPR004622">
    <property type="entry name" value="DNA_pol_HolB"/>
</dbReference>
<sequence>MEFNHIIGHEKVIQNLKNSIEKGSISHSYLFQGPEAVGKRKVAMAFSKTLLCERGGLEPCNKCNSCIKFDSGNHPDFYLIKEDGNIIKNDQIEDMMKSMITKPLESKRKIYIVDNSFKIDIRLQNKLLKTLEEPPSYVNIILISDSITKLLPTIISRCEIIKFTPLKEKEIAEFLQQKHCKNEEEAKFISSFSKGSIGKAIDLSNNEEFFKRRNELINIINTILQGDKLRAFASIDFFNENKDFIDELLDIIVYWFRDIYIYKELGNNNLIINKDKLDLLSNQVFLSKDKINDIIKYVDRTRQNVERRVNYQLSIEGMLLKIQEV</sequence>
<evidence type="ECO:0000313" key="10">
    <source>
        <dbReference type="Proteomes" id="UP001142078"/>
    </source>
</evidence>
<evidence type="ECO:0000256" key="3">
    <source>
        <dbReference type="ARBA" id="ARBA00022679"/>
    </source>
</evidence>
<organism evidence="9 10">
    <name type="scientific">Anaerosalibacter massiliensis</name>
    <dbReference type="NCBI Taxonomy" id="1347392"/>
    <lineage>
        <taxon>Bacteria</taxon>
        <taxon>Bacillati</taxon>
        <taxon>Bacillota</taxon>
        <taxon>Tissierellia</taxon>
        <taxon>Tissierellales</taxon>
        <taxon>Sporanaerobacteraceae</taxon>
        <taxon>Anaerosalibacter</taxon>
    </lineage>
</organism>
<dbReference type="InterPro" id="IPR015199">
    <property type="entry name" value="DNA_pol_III_delta_C"/>
</dbReference>
<dbReference type="SUPFAM" id="SSF52540">
    <property type="entry name" value="P-loop containing nucleoside triphosphate hydrolases"/>
    <property type="match status" value="1"/>
</dbReference>
<dbReference type="GO" id="GO:0003677">
    <property type="term" value="F:DNA binding"/>
    <property type="evidence" value="ECO:0007669"/>
    <property type="project" value="InterPro"/>
</dbReference>
<evidence type="ECO:0000256" key="4">
    <source>
        <dbReference type="ARBA" id="ARBA00022695"/>
    </source>
</evidence>
<keyword evidence="3 9" id="KW-0808">Transferase</keyword>
<keyword evidence="6" id="KW-0239">DNA-directed DNA polymerase</keyword>
<dbReference type="EC" id="2.7.7.7" evidence="1"/>
<name>A0A9X2MJJ9_9FIRM</name>
<proteinExistence type="predicted"/>
<dbReference type="Proteomes" id="UP001142078">
    <property type="component" value="Unassembled WGS sequence"/>
</dbReference>
<dbReference type="RefSeq" id="WP_257490431.1">
    <property type="nucleotide sequence ID" value="NZ_JANJZL010000005.1"/>
</dbReference>
<accession>A0A9X2MJJ9</accession>
<keyword evidence="4 9" id="KW-0548">Nucleotidyltransferase</keyword>